<evidence type="ECO:0000313" key="3">
    <source>
        <dbReference type="EMBL" id="UTI64206.1"/>
    </source>
</evidence>
<feature type="signal peptide" evidence="2">
    <location>
        <begin position="1"/>
        <end position="30"/>
    </location>
</feature>
<feature type="compositionally biased region" description="Low complexity" evidence="1">
    <location>
        <begin position="543"/>
        <end position="554"/>
    </location>
</feature>
<name>A0ABY5DQB0_9ACTN</name>
<accession>A0ABY5DQB0</accession>
<gene>
    <name evidence="3" type="ORF">NBH00_23065</name>
</gene>
<dbReference type="EMBL" id="CP098502">
    <property type="protein sequence ID" value="UTI64206.1"/>
    <property type="molecule type" value="Genomic_DNA"/>
</dbReference>
<evidence type="ECO:0000313" key="4">
    <source>
        <dbReference type="Proteomes" id="UP001056035"/>
    </source>
</evidence>
<reference evidence="3 4" key="1">
    <citation type="submission" date="2022-06" db="EMBL/GenBank/DDBJ databases">
        <title>Paraconexibacter antarcticus.</title>
        <authorList>
            <person name="Kim C.S."/>
        </authorList>
    </citation>
    <scope>NUCLEOTIDE SEQUENCE [LARGE SCALE GENOMIC DNA]</scope>
    <source>
        <strain evidence="3 4">02-257</strain>
    </source>
</reference>
<sequence>MPSTPLLRLRRRVRTALLPVALGAGLVALAAPAGASAAFQCDASALRGSVLGAPALEPVTANRTGTVCTSQSAGGAAAGAALSALPLNASVLGASTYVTPAGTANDKQAVLAQGGLGSLTVKALPTLPIALPTATIPANLQSITVPLGTVTSALGISPLVLALIPGLPANLTFDLTAAIDGILPNGQLPNVDLFSVGAATAYAGANCSGGRARTFGLAQTADITVLGQQLPTEAIVDQTLDLDTGKAILSSLDVTEIPLPTGLPAALTSLLSPLLSTIQTVVLKPLVVALPDVPLPVAVAEVKLTPSSQSTSATGRLVQQGPHLQVSVAGQRIVDVVLGEATVSASGVDCTVPAAAAPVEPAVPESAADLALACTSRRLVLVDVLQKGRRVKLLGAADRKLAGRTVALRLAATGRTVATAKVATDGSFSATAPLPPARIRGTNRARYQAAIGREKSLDLKLARRMVVSAVSARGGRVTIAGRVILPLASPRANITLTRRLSCRRSEVVKRFRPAADGTFKVTVDAPDDATAAVYRMSTVVRRTTRSHTTSPTYTLPRGVNLTR</sequence>
<keyword evidence="4" id="KW-1185">Reference proteome</keyword>
<keyword evidence="2" id="KW-0732">Signal</keyword>
<evidence type="ECO:0000256" key="2">
    <source>
        <dbReference type="SAM" id="SignalP"/>
    </source>
</evidence>
<organism evidence="3 4">
    <name type="scientific">Paraconexibacter antarcticus</name>
    <dbReference type="NCBI Taxonomy" id="2949664"/>
    <lineage>
        <taxon>Bacteria</taxon>
        <taxon>Bacillati</taxon>
        <taxon>Actinomycetota</taxon>
        <taxon>Thermoleophilia</taxon>
        <taxon>Solirubrobacterales</taxon>
        <taxon>Paraconexibacteraceae</taxon>
        <taxon>Paraconexibacter</taxon>
    </lineage>
</organism>
<evidence type="ECO:0000256" key="1">
    <source>
        <dbReference type="SAM" id="MobiDB-lite"/>
    </source>
</evidence>
<dbReference type="Proteomes" id="UP001056035">
    <property type="component" value="Chromosome"/>
</dbReference>
<protein>
    <submittedName>
        <fullName evidence="3">Uncharacterized protein</fullName>
    </submittedName>
</protein>
<feature type="region of interest" description="Disordered" evidence="1">
    <location>
        <begin position="543"/>
        <end position="563"/>
    </location>
</feature>
<feature type="chain" id="PRO_5045661300" evidence="2">
    <location>
        <begin position="31"/>
        <end position="563"/>
    </location>
</feature>
<dbReference type="RefSeq" id="WP_254570919.1">
    <property type="nucleotide sequence ID" value="NZ_CP098502.1"/>
</dbReference>
<proteinExistence type="predicted"/>